<evidence type="ECO:0000259" key="7">
    <source>
        <dbReference type="Pfam" id="PF00916"/>
    </source>
</evidence>
<dbReference type="InterPro" id="IPR001902">
    <property type="entry name" value="SLC26A/SulP_fam"/>
</dbReference>
<evidence type="ECO:0000256" key="5">
    <source>
        <dbReference type="SAM" id="MobiDB-lite"/>
    </source>
</evidence>
<feature type="compositionally biased region" description="Basic and acidic residues" evidence="5">
    <location>
        <begin position="799"/>
        <end position="820"/>
    </location>
</feature>
<accession>A0A919RKY0</accession>
<feature type="compositionally biased region" description="Basic residues" evidence="5">
    <location>
        <begin position="1"/>
        <end position="11"/>
    </location>
</feature>
<evidence type="ECO:0000256" key="1">
    <source>
        <dbReference type="ARBA" id="ARBA00004141"/>
    </source>
</evidence>
<dbReference type="Proteomes" id="UP000606172">
    <property type="component" value="Unassembled WGS sequence"/>
</dbReference>
<feature type="transmembrane region" description="Helical" evidence="6">
    <location>
        <begin position="343"/>
        <end position="373"/>
    </location>
</feature>
<keyword evidence="2 6" id="KW-0812">Transmembrane</keyword>
<evidence type="ECO:0000256" key="6">
    <source>
        <dbReference type="SAM" id="Phobius"/>
    </source>
</evidence>
<dbReference type="EMBL" id="BOOW01000036">
    <property type="protein sequence ID" value="GII95498.1"/>
    <property type="molecule type" value="Genomic_DNA"/>
</dbReference>
<feature type="transmembrane region" description="Helical" evidence="6">
    <location>
        <begin position="62"/>
        <end position="86"/>
    </location>
</feature>
<protein>
    <recommendedName>
        <fullName evidence="7">SLC26A/SulP transporter domain-containing protein</fullName>
    </recommendedName>
</protein>
<keyword evidence="3 6" id="KW-1133">Transmembrane helix</keyword>
<dbReference type="AlphaFoldDB" id="A0A919RKY0"/>
<keyword evidence="9" id="KW-1185">Reference proteome</keyword>
<feature type="region of interest" description="Disordered" evidence="5">
    <location>
        <begin position="680"/>
        <end position="833"/>
    </location>
</feature>
<sequence length="833" mass="86765">MVQSRRARHAKSSTTNASTPSRGGGFSKEHLAGDLLASLVVFLVAVPLCIGIGVASGVPVELGIISGIIGGLVVGFLPGSSLQVSGPAAGLATLCLDLVTEHGVEMMGPIVLVAGLIQVTLGILGLGRIFQAISLSVVGGMLGGIGVSLLLSQIYAAADSKQHGNPVKNAMGLPDLLQKTLANPQAMTALALGIGSLVICFAWKKVPAPINKVPAPLVAVVAGALIALSPSVEVKMVTIGDLFAAVQIPGIDQFAGLMDPSVLLLGVTFAAIASAESLFSAAATDRMHDGEKTKYNPELLAQGVGNTLCGLLGSLPLTAVIARSAANVQAGAKTKISRVMHGVWLLGFGLFFPQVLGYVPVSVLAGILLQAGWKLLDPPQFGKMWRKDRGEGVVLIVTTVAIIFTDLLEGVIVGLAIATVLAALRMSHLKIDRAEVGDVTHLTMVGNATFLLLPKLNETLDSLRSATKLHINMVGVSHLDLACRSQVEEWAAQHRKTGADVELLLPEVDEDDEKVPDEDADEWFADYPRQNPPPIQEPAMAGQARHNQGYDARTREHAAVSGAGYGYGSPQEQHRTQEYAGAAQGYGSPQGAYAGQQAAYTTQQAAYNTTTQQSAYTTQQGPMTQPGYGAQQGPVTYPGYNVPQSGGYSTQQGPMTQPGYGTQQFPAVQQGYAAQQGPVSHAGYSAQQGPVSHAGYSAQQGPVSHAGYSAQQGPVSHAGYSAQQGPVSHAGYHTQQGPVSHAGYTVQPDYGNQPTAYGAQQSYGAQQQQQAYGAPQSYGAQGYGGQQQGGHTQPQAGHQHYDYGVQHHDPAVGRGYDRNAPHGGPTGVPPRTG</sequence>
<feature type="compositionally biased region" description="Low complexity" evidence="5">
    <location>
        <begin position="755"/>
        <end position="780"/>
    </location>
</feature>
<dbReference type="Pfam" id="PF00916">
    <property type="entry name" value="Sulfate_transp"/>
    <property type="match status" value="1"/>
</dbReference>
<feature type="domain" description="SLC26A/SulP transporter" evidence="7">
    <location>
        <begin position="31"/>
        <end position="398"/>
    </location>
</feature>
<comment type="caution">
    <text evidence="8">The sequence shown here is derived from an EMBL/GenBank/DDBJ whole genome shotgun (WGS) entry which is preliminary data.</text>
</comment>
<reference evidence="8" key="1">
    <citation type="submission" date="2021-01" db="EMBL/GenBank/DDBJ databases">
        <title>Whole genome shotgun sequence of Sinosporangium siamense NBRC 109515.</title>
        <authorList>
            <person name="Komaki H."/>
            <person name="Tamura T."/>
        </authorList>
    </citation>
    <scope>NUCLEOTIDE SEQUENCE</scope>
    <source>
        <strain evidence="8">NBRC 109515</strain>
    </source>
</reference>
<organism evidence="8 9">
    <name type="scientific">Sinosporangium siamense</name>
    <dbReference type="NCBI Taxonomy" id="1367973"/>
    <lineage>
        <taxon>Bacteria</taxon>
        <taxon>Bacillati</taxon>
        <taxon>Actinomycetota</taxon>
        <taxon>Actinomycetes</taxon>
        <taxon>Streptosporangiales</taxon>
        <taxon>Streptosporangiaceae</taxon>
        <taxon>Sinosporangium</taxon>
    </lineage>
</organism>
<comment type="subcellular location">
    <subcellularLocation>
        <location evidence="1">Membrane</location>
        <topology evidence="1">Multi-pass membrane protein</topology>
    </subcellularLocation>
</comment>
<evidence type="ECO:0000313" key="8">
    <source>
        <dbReference type="EMBL" id="GII95498.1"/>
    </source>
</evidence>
<name>A0A919RKY0_9ACTN</name>
<feature type="compositionally biased region" description="Low complexity" evidence="5">
    <location>
        <begin position="789"/>
        <end position="798"/>
    </location>
</feature>
<dbReference type="PANTHER" id="PTHR11814">
    <property type="entry name" value="SULFATE TRANSPORTER"/>
    <property type="match status" value="1"/>
</dbReference>
<dbReference type="GO" id="GO:0016020">
    <property type="term" value="C:membrane"/>
    <property type="evidence" value="ECO:0007669"/>
    <property type="project" value="UniProtKB-SubCell"/>
</dbReference>
<feature type="transmembrane region" description="Helical" evidence="6">
    <location>
        <begin position="35"/>
        <end position="55"/>
    </location>
</feature>
<dbReference type="InterPro" id="IPR011547">
    <property type="entry name" value="SLC26A/SulP_dom"/>
</dbReference>
<evidence type="ECO:0000256" key="3">
    <source>
        <dbReference type="ARBA" id="ARBA00022989"/>
    </source>
</evidence>
<evidence type="ECO:0000256" key="4">
    <source>
        <dbReference type="ARBA" id="ARBA00023136"/>
    </source>
</evidence>
<feature type="compositionally biased region" description="Polar residues" evidence="5">
    <location>
        <begin position="12"/>
        <end position="21"/>
    </location>
</feature>
<dbReference type="GO" id="GO:0055085">
    <property type="term" value="P:transmembrane transport"/>
    <property type="evidence" value="ECO:0007669"/>
    <property type="project" value="InterPro"/>
</dbReference>
<evidence type="ECO:0000256" key="2">
    <source>
        <dbReference type="ARBA" id="ARBA00022692"/>
    </source>
</evidence>
<evidence type="ECO:0000313" key="9">
    <source>
        <dbReference type="Proteomes" id="UP000606172"/>
    </source>
</evidence>
<gene>
    <name evidence="8" type="ORF">Ssi02_57290</name>
</gene>
<feature type="region of interest" description="Disordered" evidence="5">
    <location>
        <begin position="531"/>
        <end position="551"/>
    </location>
</feature>
<feature type="transmembrane region" description="Helical" evidence="6">
    <location>
        <begin position="106"/>
        <end position="126"/>
    </location>
</feature>
<feature type="transmembrane region" description="Helical" evidence="6">
    <location>
        <begin position="186"/>
        <end position="203"/>
    </location>
</feature>
<feature type="transmembrane region" description="Helical" evidence="6">
    <location>
        <begin position="393"/>
        <end position="424"/>
    </location>
</feature>
<feature type="transmembrane region" description="Helical" evidence="6">
    <location>
        <begin position="262"/>
        <end position="284"/>
    </location>
</feature>
<feature type="region of interest" description="Disordered" evidence="5">
    <location>
        <begin position="1"/>
        <end position="24"/>
    </location>
</feature>
<dbReference type="RefSeq" id="WP_204030553.1">
    <property type="nucleotide sequence ID" value="NZ_BOOW01000036.1"/>
</dbReference>
<proteinExistence type="predicted"/>
<keyword evidence="4 6" id="KW-0472">Membrane</keyword>
<feature type="transmembrane region" description="Helical" evidence="6">
    <location>
        <begin position="133"/>
        <end position="156"/>
    </location>
</feature>